<dbReference type="GO" id="GO:0016787">
    <property type="term" value="F:hydrolase activity"/>
    <property type="evidence" value="ECO:0007669"/>
    <property type="project" value="UniProtKB-KW"/>
</dbReference>
<dbReference type="OrthoDB" id="9814407at2"/>
<feature type="domain" description="YCII-related" evidence="2">
    <location>
        <begin position="1"/>
        <end position="82"/>
    </location>
</feature>
<evidence type="ECO:0000259" key="2">
    <source>
        <dbReference type="Pfam" id="PF03795"/>
    </source>
</evidence>
<dbReference type="AlphaFoldDB" id="A0A5D0HIN4"/>
<protein>
    <submittedName>
        <fullName evidence="3">GTP cyclohydrolase</fullName>
    </submittedName>
</protein>
<evidence type="ECO:0000256" key="1">
    <source>
        <dbReference type="ARBA" id="ARBA00007689"/>
    </source>
</evidence>
<keyword evidence="4" id="KW-1185">Reference proteome</keyword>
<organism evidence="3 4">
    <name type="scientific">Seonamhaeicola marinus</name>
    <dbReference type="NCBI Taxonomy" id="1912246"/>
    <lineage>
        <taxon>Bacteria</taxon>
        <taxon>Pseudomonadati</taxon>
        <taxon>Bacteroidota</taxon>
        <taxon>Flavobacteriia</taxon>
        <taxon>Flavobacteriales</taxon>
        <taxon>Flavobacteriaceae</taxon>
    </lineage>
</organism>
<proteinExistence type="inferred from homology"/>
<comment type="similarity">
    <text evidence="1">Belongs to the YciI family.</text>
</comment>
<dbReference type="SUPFAM" id="SSF54909">
    <property type="entry name" value="Dimeric alpha+beta barrel"/>
    <property type="match status" value="1"/>
</dbReference>
<comment type="caution">
    <text evidence="3">The sequence shown here is derived from an EMBL/GenBank/DDBJ whole genome shotgun (WGS) entry which is preliminary data.</text>
</comment>
<evidence type="ECO:0000313" key="3">
    <source>
        <dbReference type="EMBL" id="TYA70149.1"/>
    </source>
</evidence>
<dbReference type="PANTHER" id="PTHR37828">
    <property type="entry name" value="GSR2449 PROTEIN"/>
    <property type="match status" value="1"/>
</dbReference>
<reference evidence="3 4" key="1">
    <citation type="submission" date="2019-08" db="EMBL/GenBank/DDBJ databases">
        <title>Seonamhaeicola sediminis sp. nov., isolated from marine sediment.</title>
        <authorList>
            <person name="Cao W.R."/>
        </authorList>
    </citation>
    <scope>NUCLEOTIDE SEQUENCE [LARGE SCALE GENOMIC DNA]</scope>
    <source>
        <strain evidence="3 4">B011</strain>
    </source>
</reference>
<gene>
    <name evidence="3" type="ORF">FUA24_22975</name>
</gene>
<accession>A0A5D0HIN4</accession>
<keyword evidence="3" id="KW-0378">Hydrolase</keyword>
<dbReference type="InterPro" id="IPR005545">
    <property type="entry name" value="YCII"/>
</dbReference>
<dbReference type="PANTHER" id="PTHR37828:SF1">
    <property type="entry name" value="YCII-RELATED DOMAIN-CONTAINING PROTEIN"/>
    <property type="match status" value="1"/>
</dbReference>
<dbReference type="Pfam" id="PF03795">
    <property type="entry name" value="YCII"/>
    <property type="match status" value="1"/>
</dbReference>
<dbReference type="EMBL" id="VSDQ01000729">
    <property type="protein sequence ID" value="TYA70149.1"/>
    <property type="molecule type" value="Genomic_DNA"/>
</dbReference>
<dbReference type="RefSeq" id="WP_148545591.1">
    <property type="nucleotide sequence ID" value="NZ_VSDQ01000729.1"/>
</dbReference>
<dbReference type="InterPro" id="IPR011008">
    <property type="entry name" value="Dimeric_a/b-barrel"/>
</dbReference>
<sequence>MFIVELTYKVPLSEVDTYLEAHINYLNEQYELGHFIASGRKEPRDGGIILSKLPNKETLLEILNKDPFKVHNLADYKLIEFTPSKVGKGFENLIA</sequence>
<name>A0A5D0HIN4_9FLAO</name>
<evidence type="ECO:0000313" key="4">
    <source>
        <dbReference type="Proteomes" id="UP000323930"/>
    </source>
</evidence>
<dbReference type="Proteomes" id="UP000323930">
    <property type="component" value="Unassembled WGS sequence"/>
</dbReference>